<dbReference type="Proteomes" id="UP000509660">
    <property type="component" value="Chromosome"/>
</dbReference>
<name>A0A7D5HVG7_9PAST</name>
<evidence type="ECO:0000313" key="2">
    <source>
        <dbReference type="EMBL" id="QLB40791.1"/>
    </source>
</evidence>
<keyword evidence="1" id="KW-0812">Transmembrane</keyword>
<dbReference type="EMBL" id="CP055306">
    <property type="protein sequence ID" value="QLB40791.1"/>
    <property type="molecule type" value="Genomic_DNA"/>
</dbReference>
<evidence type="ECO:0000256" key="1">
    <source>
        <dbReference type="SAM" id="Phobius"/>
    </source>
</evidence>
<keyword evidence="1" id="KW-1133">Transmembrane helix</keyword>
<proteinExistence type="predicted"/>
<dbReference type="AlphaFoldDB" id="A0A7D5HVG7"/>
<accession>A0A7D5HVG7</accession>
<sequence length="131" mass="14804">MDVKTMSILLIVLFSVIGIGLLLFQESRLRDSNNHSVIYLEQIQEVCSIDKIGSYQIDFIRQSGNEYKESILVNDFELAIKTVLSTLRRAKIDSVSVISNTPDLFIIHRAFYNARGSQEGKKLGAIRIAKI</sequence>
<dbReference type="RefSeq" id="WP_176810048.1">
    <property type="nucleotide sequence ID" value="NZ_CP055306.1"/>
</dbReference>
<evidence type="ECO:0000313" key="3">
    <source>
        <dbReference type="Proteomes" id="UP000509660"/>
    </source>
</evidence>
<organism evidence="2 3">
    <name type="scientific">Mannheimia pernigra</name>
    <dbReference type="NCBI Taxonomy" id="111844"/>
    <lineage>
        <taxon>Bacteria</taxon>
        <taxon>Pseudomonadati</taxon>
        <taxon>Pseudomonadota</taxon>
        <taxon>Gammaproteobacteria</taxon>
        <taxon>Pasteurellales</taxon>
        <taxon>Pasteurellaceae</taxon>
        <taxon>Mannheimia</taxon>
    </lineage>
</organism>
<keyword evidence="1" id="KW-0472">Membrane</keyword>
<feature type="transmembrane region" description="Helical" evidence="1">
    <location>
        <begin position="6"/>
        <end position="24"/>
    </location>
</feature>
<protein>
    <submittedName>
        <fullName evidence="2">Uncharacterized protein</fullName>
    </submittedName>
</protein>
<keyword evidence="3" id="KW-1185">Reference proteome</keyword>
<gene>
    <name evidence="2" type="ORF">HV559_07865</name>
</gene>
<reference evidence="2 3" key="1">
    <citation type="submission" date="2020-06" db="EMBL/GenBank/DDBJ databases">
        <title>Mannheimia pernigra sp. nov. isolated from bovine respiratory tract.</title>
        <authorList>
            <person name="Kuhnert P."/>
            <person name="Akarsu-Egger H."/>
        </authorList>
    </citation>
    <scope>NUCLEOTIDE SEQUENCE [LARGE SCALE GENOMIC DNA]</scope>
    <source>
        <strain evidence="2 3">BNO311</strain>
    </source>
</reference>